<comment type="caution">
    <text evidence="2">The sequence shown here is derived from an EMBL/GenBank/DDBJ whole genome shotgun (WGS) entry which is preliminary data.</text>
</comment>
<gene>
    <name evidence="2" type="ORF">ACFSCW_12840</name>
</gene>
<feature type="signal peptide" evidence="1">
    <location>
        <begin position="1"/>
        <end position="25"/>
    </location>
</feature>
<dbReference type="Proteomes" id="UP001597115">
    <property type="component" value="Unassembled WGS sequence"/>
</dbReference>
<evidence type="ECO:0000313" key="2">
    <source>
        <dbReference type="EMBL" id="MFD1612689.1"/>
    </source>
</evidence>
<dbReference type="EMBL" id="JBHUDY010000001">
    <property type="protein sequence ID" value="MFD1612689.1"/>
    <property type="molecule type" value="Genomic_DNA"/>
</dbReference>
<accession>A0ABW4I400</accession>
<sequence>MKKLMLVAAAAALPLSFAYHAPAFAQASSYTPGSFWDVSGIKFKDGGGEKYLDWLDSDWKKQQEFAKSKGWIEDYMVVANAYPRDGEPDLWLMIKYKAVPDAAEQMRRNTAMEAFLKQDPHQADAASGDRGSIRTIKESMMLQELKLK</sequence>
<reference evidence="3" key="1">
    <citation type="journal article" date="2019" name="Int. J. Syst. Evol. Microbiol.">
        <title>The Global Catalogue of Microorganisms (GCM) 10K type strain sequencing project: providing services to taxonomists for standard genome sequencing and annotation.</title>
        <authorList>
            <consortium name="The Broad Institute Genomics Platform"/>
            <consortium name="The Broad Institute Genome Sequencing Center for Infectious Disease"/>
            <person name="Wu L."/>
            <person name="Ma J."/>
        </authorList>
    </citation>
    <scope>NUCLEOTIDE SEQUENCE [LARGE SCALE GENOMIC DNA]</scope>
    <source>
        <strain evidence="3">CGMCC 1.16275</strain>
    </source>
</reference>
<name>A0ABW4I400_9SPHN</name>
<proteinExistence type="predicted"/>
<organism evidence="2 3">
    <name type="scientific">Sphingomonas tabacisoli</name>
    <dbReference type="NCBI Taxonomy" id="2249466"/>
    <lineage>
        <taxon>Bacteria</taxon>
        <taxon>Pseudomonadati</taxon>
        <taxon>Pseudomonadota</taxon>
        <taxon>Alphaproteobacteria</taxon>
        <taxon>Sphingomonadales</taxon>
        <taxon>Sphingomonadaceae</taxon>
        <taxon>Sphingomonas</taxon>
    </lineage>
</organism>
<evidence type="ECO:0000313" key="3">
    <source>
        <dbReference type="Proteomes" id="UP001597115"/>
    </source>
</evidence>
<keyword evidence="1" id="KW-0732">Signal</keyword>
<evidence type="ECO:0000256" key="1">
    <source>
        <dbReference type="SAM" id="SignalP"/>
    </source>
</evidence>
<dbReference type="RefSeq" id="WP_380889824.1">
    <property type="nucleotide sequence ID" value="NZ_JBHUDY010000001.1"/>
</dbReference>
<feature type="chain" id="PRO_5045772502" evidence="1">
    <location>
        <begin position="26"/>
        <end position="148"/>
    </location>
</feature>
<keyword evidence="3" id="KW-1185">Reference proteome</keyword>
<protein>
    <submittedName>
        <fullName evidence="2">Uncharacterized protein</fullName>
    </submittedName>
</protein>